<name>A0A8B6BM64_MYTGA</name>
<reference evidence="2" key="1">
    <citation type="submission" date="2018-11" db="EMBL/GenBank/DDBJ databases">
        <authorList>
            <person name="Alioto T."/>
            <person name="Alioto T."/>
        </authorList>
    </citation>
    <scope>NUCLEOTIDE SEQUENCE</scope>
</reference>
<dbReference type="EMBL" id="UYJE01000389">
    <property type="protein sequence ID" value="VDH92897.1"/>
    <property type="molecule type" value="Genomic_DNA"/>
</dbReference>
<proteinExistence type="predicted"/>
<dbReference type="InterPro" id="IPR036508">
    <property type="entry name" value="Chitin-bd_dom_sf"/>
</dbReference>
<dbReference type="SMART" id="SM00494">
    <property type="entry name" value="ChtBD2"/>
    <property type="match status" value="1"/>
</dbReference>
<dbReference type="Gene3D" id="2.170.140.10">
    <property type="entry name" value="Chitin binding domain"/>
    <property type="match status" value="1"/>
</dbReference>
<gene>
    <name evidence="2" type="ORF">MGAL_10B062294</name>
</gene>
<dbReference type="PROSITE" id="PS50940">
    <property type="entry name" value="CHIT_BIND_II"/>
    <property type="match status" value="1"/>
</dbReference>
<organism evidence="2 3">
    <name type="scientific">Mytilus galloprovincialis</name>
    <name type="common">Mediterranean mussel</name>
    <dbReference type="NCBI Taxonomy" id="29158"/>
    <lineage>
        <taxon>Eukaryota</taxon>
        <taxon>Metazoa</taxon>
        <taxon>Spiralia</taxon>
        <taxon>Lophotrochozoa</taxon>
        <taxon>Mollusca</taxon>
        <taxon>Bivalvia</taxon>
        <taxon>Autobranchia</taxon>
        <taxon>Pteriomorphia</taxon>
        <taxon>Mytilida</taxon>
        <taxon>Mytiloidea</taxon>
        <taxon>Mytilidae</taxon>
        <taxon>Mytilinae</taxon>
        <taxon>Mytilus</taxon>
    </lineage>
</organism>
<accession>A0A8B6BM64</accession>
<dbReference type="OrthoDB" id="6152858at2759"/>
<dbReference type="Pfam" id="PF01607">
    <property type="entry name" value="CBM_14"/>
    <property type="match status" value="1"/>
</dbReference>
<dbReference type="AlphaFoldDB" id="A0A8B6BM64"/>
<comment type="caution">
    <text evidence="2">The sequence shown here is derived from an EMBL/GenBank/DDBJ whole genome shotgun (WGS) entry which is preliminary data.</text>
</comment>
<dbReference type="Proteomes" id="UP000596742">
    <property type="component" value="Unassembled WGS sequence"/>
</dbReference>
<sequence length="452" mass="51729">MEGLSYSKNPYRHMSYTYREWCENGKPEGKLKHKKIKAQRELRRQFRMEKTWIDKICTIRLWKIRLQNYSIISSRGTGEAQCRRHFSANYYKDNSILCNGALIPEDLKSGILTPILKKLKDPSILDNYRAQVLTITTPTPSRLPQNCTRSQEEIHFKEVFTITCMISVSDQDQLNTLYINYKPQYGSYKPDEAYNFSLTQIEPDQSGWTITVLNSSSPVHINITREPVKCDSGGEYIFRFMAVNSTKSAHEFEVSKHTELITIESKVSDVSLQVKQNNVSGGFYEVSCSAQSACTPAPITLLGVFVGDNSKSAQPIFGSNFTCIINYNDNDGWTVKCTGTIPENVYSSLNSIACRPTTGNQTIDDKKEIEYEICRDCIFECPNDNYDTYWFDHKICNIFHRCFNGHLYTQPCPPATYFNTNSCTCDHTDNLPGKCDEQNERVEQEEKTKSCS</sequence>
<dbReference type="SUPFAM" id="SSF57625">
    <property type="entry name" value="Invertebrate chitin-binding proteins"/>
    <property type="match status" value="1"/>
</dbReference>
<dbReference type="InterPro" id="IPR002557">
    <property type="entry name" value="Chitin-bd_dom"/>
</dbReference>
<evidence type="ECO:0000259" key="1">
    <source>
        <dbReference type="PROSITE" id="PS50940"/>
    </source>
</evidence>
<dbReference type="GO" id="GO:0005576">
    <property type="term" value="C:extracellular region"/>
    <property type="evidence" value="ECO:0007669"/>
    <property type="project" value="InterPro"/>
</dbReference>
<keyword evidence="3" id="KW-1185">Reference proteome</keyword>
<dbReference type="GO" id="GO:0008061">
    <property type="term" value="F:chitin binding"/>
    <property type="evidence" value="ECO:0007669"/>
    <property type="project" value="InterPro"/>
</dbReference>
<feature type="domain" description="Chitin-binding type-2" evidence="1">
    <location>
        <begin position="378"/>
        <end position="437"/>
    </location>
</feature>
<evidence type="ECO:0000313" key="2">
    <source>
        <dbReference type="EMBL" id="VDH92897.1"/>
    </source>
</evidence>
<protein>
    <recommendedName>
        <fullName evidence="1">Chitin-binding type-2 domain-containing protein</fullName>
    </recommendedName>
</protein>
<evidence type="ECO:0000313" key="3">
    <source>
        <dbReference type="Proteomes" id="UP000596742"/>
    </source>
</evidence>